<evidence type="ECO:0000313" key="2">
    <source>
        <dbReference type="EMBL" id="PKW18126.1"/>
    </source>
</evidence>
<feature type="region of interest" description="Disordered" evidence="1">
    <location>
        <begin position="79"/>
        <end position="111"/>
    </location>
</feature>
<feature type="compositionally biased region" description="Basic and acidic residues" evidence="1">
    <location>
        <begin position="152"/>
        <end position="169"/>
    </location>
</feature>
<evidence type="ECO:0000313" key="3">
    <source>
        <dbReference type="Proteomes" id="UP000233786"/>
    </source>
</evidence>
<comment type="caution">
    <text evidence="2">The sequence shown here is derived from an EMBL/GenBank/DDBJ whole genome shotgun (WGS) entry which is preliminary data.</text>
</comment>
<dbReference type="EMBL" id="PJNB01000001">
    <property type="protein sequence ID" value="PKW18126.1"/>
    <property type="molecule type" value="Genomic_DNA"/>
</dbReference>
<evidence type="ECO:0000256" key="1">
    <source>
        <dbReference type="SAM" id="MobiDB-lite"/>
    </source>
</evidence>
<name>A0A2N3Y5B2_SACSN</name>
<feature type="region of interest" description="Disordered" evidence="1">
    <location>
        <begin position="128"/>
        <end position="190"/>
    </location>
</feature>
<dbReference type="AlphaFoldDB" id="A0A2N3Y5B2"/>
<proteinExistence type="predicted"/>
<protein>
    <submittedName>
        <fullName evidence="2">Uncharacterized protein</fullName>
    </submittedName>
</protein>
<dbReference type="Proteomes" id="UP000233786">
    <property type="component" value="Unassembled WGS sequence"/>
</dbReference>
<keyword evidence="3" id="KW-1185">Reference proteome</keyword>
<feature type="compositionally biased region" description="Pro residues" evidence="1">
    <location>
        <begin position="102"/>
        <end position="111"/>
    </location>
</feature>
<organism evidence="2 3">
    <name type="scientific">Saccharopolyspora spinosa</name>
    <dbReference type="NCBI Taxonomy" id="60894"/>
    <lineage>
        <taxon>Bacteria</taxon>
        <taxon>Bacillati</taxon>
        <taxon>Actinomycetota</taxon>
        <taxon>Actinomycetes</taxon>
        <taxon>Pseudonocardiales</taxon>
        <taxon>Pseudonocardiaceae</taxon>
        <taxon>Saccharopolyspora</taxon>
    </lineage>
</organism>
<reference evidence="2" key="1">
    <citation type="submission" date="2017-12" db="EMBL/GenBank/DDBJ databases">
        <title>Sequencing the genomes of 1000 Actinobacteria strains.</title>
        <authorList>
            <person name="Klenk H.-P."/>
        </authorList>
    </citation>
    <scope>NUCLEOTIDE SEQUENCE [LARGE SCALE GENOMIC DNA]</scope>
    <source>
        <strain evidence="2">DSM 44228</strain>
    </source>
</reference>
<accession>A0A2N3Y5B2</accession>
<sequence length="225" mass="24287">MRRRSSSPSRRREAASSIEIEPSISMELADCRRVASRHADACGQPPQFQWKSWAGTDVPGPAAWKVFVLDGNLRTGYGAGADRTAQPPVSKRSTTWATCRPPGQPTCPPPGRPATRLGNLPPAWATCPPPGQPATHLPARNYLNRTGQPCTRPERAGINDAVPHPDRLGHGLACPHQTGKPERGLSHPSMNHCDHSALQILLRPAGNLRASRTPAIMSDQGRSHL</sequence>
<gene>
    <name evidence="2" type="ORF">A8926_6189</name>
</gene>